<sequence>MSETPNSPNPAVRRNRLVAIGVAAALVVGGGAATAIALGSGGAPSDASGAAAADAAAETSTDDSSGEASDRDLSPAVAAQLAYVSAHWRDTSNEEFGFLEESDCVNFASQSLLERGWTTDDEWWYEPGGDPYAHAPAWISSTAFRDYLEAHPERATALTDAQRERVKVGDIVQFDWDDSGDRDHTGIVTAVEMRDDGSVSIEYAGHTDATYDYTVDEAITEKHPGGIAYYWSVPE</sequence>
<feature type="domain" description="Putative amidase" evidence="2">
    <location>
        <begin position="80"/>
        <end position="218"/>
    </location>
</feature>
<keyword evidence="4" id="KW-1185">Reference proteome</keyword>
<comment type="caution">
    <text evidence="3">The sequence shown here is derived from an EMBL/GenBank/DDBJ whole genome shotgun (WGS) entry which is preliminary data.</text>
</comment>
<accession>A0A6I2FD13</accession>
<protein>
    <submittedName>
        <fullName evidence="3">CHAP domain-containing protein</fullName>
    </submittedName>
</protein>
<dbReference type="Pfam" id="PF12671">
    <property type="entry name" value="Amidase_6"/>
    <property type="match status" value="1"/>
</dbReference>
<dbReference type="PANTHER" id="PTHR40032:SF1">
    <property type="entry name" value="EXPORTED PROTEIN"/>
    <property type="match status" value="1"/>
</dbReference>
<dbReference type="InterPro" id="IPR038765">
    <property type="entry name" value="Papain-like_cys_pep_sf"/>
</dbReference>
<evidence type="ECO:0000256" key="1">
    <source>
        <dbReference type="SAM" id="MobiDB-lite"/>
    </source>
</evidence>
<organism evidence="3 4">
    <name type="scientific">Agromyces agglutinans</name>
    <dbReference type="NCBI Taxonomy" id="2662258"/>
    <lineage>
        <taxon>Bacteria</taxon>
        <taxon>Bacillati</taxon>
        <taxon>Actinomycetota</taxon>
        <taxon>Actinomycetes</taxon>
        <taxon>Micrococcales</taxon>
        <taxon>Microbacteriaceae</taxon>
        <taxon>Agromyces</taxon>
    </lineage>
</organism>
<dbReference type="PANTHER" id="PTHR40032">
    <property type="entry name" value="EXPORTED PROTEIN-RELATED"/>
    <property type="match status" value="1"/>
</dbReference>
<dbReference type="SUPFAM" id="SSF54001">
    <property type="entry name" value="Cysteine proteinases"/>
    <property type="match status" value="1"/>
</dbReference>
<dbReference type="InterPro" id="IPR024301">
    <property type="entry name" value="Amidase_6"/>
</dbReference>
<feature type="compositionally biased region" description="Low complexity" evidence="1">
    <location>
        <begin position="41"/>
        <end position="59"/>
    </location>
</feature>
<evidence type="ECO:0000259" key="2">
    <source>
        <dbReference type="Pfam" id="PF12671"/>
    </source>
</evidence>
<gene>
    <name evidence="3" type="ORF">GE115_17700</name>
</gene>
<dbReference type="Proteomes" id="UP000431080">
    <property type="component" value="Unassembled WGS sequence"/>
</dbReference>
<dbReference type="AlphaFoldDB" id="A0A6I2FD13"/>
<reference evidence="3 4" key="1">
    <citation type="submission" date="2019-10" db="EMBL/GenBank/DDBJ databases">
        <authorList>
            <person name="Nie G."/>
            <person name="Ming H."/>
            <person name="Yi B."/>
        </authorList>
    </citation>
    <scope>NUCLEOTIDE SEQUENCE [LARGE SCALE GENOMIC DNA]</scope>
    <source>
        <strain evidence="3 4">CFH 90414</strain>
    </source>
</reference>
<dbReference type="RefSeq" id="WP_153686079.1">
    <property type="nucleotide sequence ID" value="NZ_WJIF01000016.1"/>
</dbReference>
<evidence type="ECO:0000313" key="4">
    <source>
        <dbReference type="Proteomes" id="UP000431080"/>
    </source>
</evidence>
<evidence type="ECO:0000313" key="3">
    <source>
        <dbReference type="EMBL" id="MRG61697.1"/>
    </source>
</evidence>
<proteinExistence type="predicted"/>
<name>A0A6I2FD13_9MICO</name>
<feature type="region of interest" description="Disordered" evidence="1">
    <location>
        <begin position="41"/>
        <end position="72"/>
    </location>
</feature>
<dbReference type="EMBL" id="WJIF01000016">
    <property type="protein sequence ID" value="MRG61697.1"/>
    <property type="molecule type" value="Genomic_DNA"/>
</dbReference>